<evidence type="ECO:0000256" key="4">
    <source>
        <dbReference type="ARBA" id="ARBA00023136"/>
    </source>
</evidence>
<keyword evidence="2 5" id="KW-0812">Transmembrane</keyword>
<evidence type="ECO:0000256" key="2">
    <source>
        <dbReference type="ARBA" id="ARBA00022692"/>
    </source>
</evidence>
<evidence type="ECO:0000256" key="1">
    <source>
        <dbReference type="ARBA" id="ARBA00004141"/>
    </source>
</evidence>
<gene>
    <name evidence="7" type="ORF">SAMN05444410_103213</name>
</gene>
<feature type="domain" description="O-antigen ligase-related" evidence="6">
    <location>
        <begin position="220"/>
        <end position="361"/>
    </location>
</feature>
<feature type="transmembrane region" description="Helical" evidence="5">
    <location>
        <begin position="143"/>
        <end position="163"/>
    </location>
</feature>
<organism evidence="7 8">
    <name type="scientific">Hydrobacter penzbergensis</name>
    <dbReference type="NCBI Taxonomy" id="1235997"/>
    <lineage>
        <taxon>Bacteria</taxon>
        <taxon>Pseudomonadati</taxon>
        <taxon>Bacteroidota</taxon>
        <taxon>Chitinophagia</taxon>
        <taxon>Chitinophagales</taxon>
        <taxon>Chitinophagaceae</taxon>
        <taxon>Hydrobacter</taxon>
    </lineage>
</organism>
<dbReference type="InterPro" id="IPR007016">
    <property type="entry name" value="O-antigen_ligase-rel_domated"/>
</dbReference>
<dbReference type="AlphaFoldDB" id="A0A8X8IEV8"/>
<dbReference type="EMBL" id="FNNO01000003">
    <property type="protein sequence ID" value="SDW53419.1"/>
    <property type="molecule type" value="Genomic_DNA"/>
</dbReference>
<feature type="transmembrane region" description="Helical" evidence="5">
    <location>
        <begin position="79"/>
        <end position="98"/>
    </location>
</feature>
<comment type="subcellular location">
    <subcellularLocation>
        <location evidence="1">Membrane</location>
        <topology evidence="1">Multi-pass membrane protein</topology>
    </subcellularLocation>
</comment>
<keyword evidence="4 5" id="KW-0472">Membrane</keyword>
<dbReference type="Proteomes" id="UP000198711">
    <property type="component" value="Unassembled WGS sequence"/>
</dbReference>
<proteinExistence type="predicted"/>
<dbReference type="GO" id="GO:0016020">
    <property type="term" value="C:membrane"/>
    <property type="evidence" value="ECO:0007669"/>
    <property type="project" value="UniProtKB-SubCell"/>
</dbReference>
<feature type="transmembrane region" description="Helical" evidence="5">
    <location>
        <begin position="104"/>
        <end position="122"/>
    </location>
</feature>
<feature type="transmembrane region" description="Helical" evidence="5">
    <location>
        <begin position="218"/>
        <end position="251"/>
    </location>
</feature>
<sequence length="449" mass="51408">MALLIALAALTLLSFFISFFKSKYSRESYLLFNGYCLPLMSLGVTPAAFGGLQVFAVLAYFAFFFFIKDFIFISDKNKIYFYLFSGLMVILLTGSFYSEFVTNSLFSILSVLPIFIFSRLLLKELFVNPGLMHKMIRVFQWSFLVAVVFMIMQMLVGITFNFYENRSPGLNPNVSAEEGIRYPGFFMDAQMNTQFLGMLSFLFLINFKNIFKPAAVNYLLFSLVVVAVFLSGGRSGFFGLTAGFCFLVLFLGWRMRYFIGLGTFIAMVSMSFLKDSFILFKRMNTFDDSYTFRAYIWKEAYNIFLDHKFLGIGIGNYKDYANHYSSDQYYVLKDNSILLLDQPENGYLKLLTEFGIIGFVISFLLIIIPVSKALYAHLETRTNHFALFCIASIICWLVSFNSLYTLTDARIVILLTSLTCFVIKSNAFNLTSTENKLINTSIREQLSPL</sequence>
<comment type="caution">
    <text evidence="7">The sequence shown here is derived from an EMBL/GenBank/DDBJ whole genome shotgun (WGS) entry which is preliminary data.</text>
</comment>
<evidence type="ECO:0000259" key="6">
    <source>
        <dbReference type="Pfam" id="PF04932"/>
    </source>
</evidence>
<feature type="transmembrane region" description="Helical" evidence="5">
    <location>
        <begin position="257"/>
        <end position="273"/>
    </location>
</feature>
<protein>
    <submittedName>
        <fullName evidence="7">O-antigen ligase</fullName>
    </submittedName>
</protein>
<feature type="transmembrane region" description="Helical" evidence="5">
    <location>
        <begin position="193"/>
        <end position="211"/>
    </location>
</feature>
<feature type="transmembrane region" description="Helical" evidence="5">
    <location>
        <begin position="384"/>
        <end position="404"/>
    </location>
</feature>
<dbReference type="PANTHER" id="PTHR37422:SF13">
    <property type="entry name" value="LIPOPOLYSACCHARIDE BIOSYNTHESIS PROTEIN PA4999-RELATED"/>
    <property type="match status" value="1"/>
</dbReference>
<evidence type="ECO:0000256" key="5">
    <source>
        <dbReference type="SAM" id="Phobius"/>
    </source>
</evidence>
<dbReference type="InterPro" id="IPR051533">
    <property type="entry name" value="WaaL-like"/>
</dbReference>
<feature type="transmembrane region" description="Helical" evidence="5">
    <location>
        <begin position="46"/>
        <end position="67"/>
    </location>
</feature>
<name>A0A8X8IEV8_9BACT</name>
<feature type="transmembrane region" description="Helical" evidence="5">
    <location>
        <begin position="411"/>
        <end position="428"/>
    </location>
</feature>
<keyword evidence="7" id="KW-0436">Ligase</keyword>
<feature type="transmembrane region" description="Helical" evidence="5">
    <location>
        <begin position="354"/>
        <end position="378"/>
    </location>
</feature>
<evidence type="ECO:0000313" key="7">
    <source>
        <dbReference type="EMBL" id="SDW53419.1"/>
    </source>
</evidence>
<dbReference type="Pfam" id="PF04932">
    <property type="entry name" value="Wzy_C"/>
    <property type="match status" value="1"/>
</dbReference>
<dbReference type="GO" id="GO:0016874">
    <property type="term" value="F:ligase activity"/>
    <property type="evidence" value="ECO:0007669"/>
    <property type="project" value="UniProtKB-KW"/>
</dbReference>
<accession>A0A8X8IEV8</accession>
<keyword evidence="3 5" id="KW-1133">Transmembrane helix</keyword>
<evidence type="ECO:0000256" key="3">
    <source>
        <dbReference type="ARBA" id="ARBA00022989"/>
    </source>
</evidence>
<dbReference type="PANTHER" id="PTHR37422">
    <property type="entry name" value="TEICHURONIC ACID BIOSYNTHESIS PROTEIN TUAE"/>
    <property type="match status" value="1"/>
</dbReference>
<reference evidence="7 8" key="1">
    <citation type="submission" date="2016-10" db="EMBL/GenBank/DDBJ databases">
        <authorList>
            <person name="Varghese N."/>
            <person name="Submissions S."/>
        </authorList>
    </citation>
    <scope>NUCLEOTIDE SEQUENCE [LARGE SCALE GENOMIC DNA]</scope>
    <source>
        <strain evidence="7 8">DSM 25353</strain>
    </source>
</reference>
<keyword evidence="8" id="KW-1185">Reference proteome</keyword>
<evidence type="ECO:0000313" key="8">
    <source>
        <dbReference type="Proteomes" id="UP000198711"/>
    </source>
</evidence>